<name>G1W8V1_9BACT</name>
<accession>G1W8V1</accession>
<proteinExistence type="predicted"/>
<dbReference type="EMBL" id="ADGI01000014">
    <property type="protein sequence ID" value="EGV34539.1"/>
    <property type="molecule type" value="Genomic_DNA"/>
</dbReference>
<dbReference type="Proteomes" id="UP000005141">
    <property type="component" value="Unassembled WGS sequence"/>
</dbReference>
<gene>
    <name evidence="1" type="ORF">HMPREF9431_00252</name>
</gene>
<organism evidence="1 2">
    <name type="scientific">Segatella oulorum F0390</name>
    <dbReference type="NCBI Taxonomy" id="702438"/>
    <lineage>
        <taxon>Bacteria</taxon>
        <taxon>Pseudomonadati</taxon>
        <taxon>Bacteroidota</taxon>
        <taxon>Bacteroidia</taxon>
        <taxon>Bacteroidales</taxon>
        <taxon>Prevotellaceae</taxon>
        <taxon>Segatella</taxon>
    </lineage>
</organism>
<protein>
    <submittedName>
        <fullName evidence="1">Uncharacterized protein</fullName>
    </submittedName>
</protein>
<keyword evidence="2" id="KW-1185">Reference proteome</keyword>
<sequence>MLLFCGTCKFLKNIKLDRLTKKANTLFDSVTKNVVCSHVTSRPLIIWNHNKNNTLKALSNIKMTVAPPRRLHFVHGICHKSGYKLLPHTIR</sequence>
<comment type="caution">
    <text evidence="1">The sequence shown here is derived from an EMBL/GenBank/DDBJ whole genome shotgun (WGS) entry which is preliminary data.</text>
</comment>
<evidence type="ECO:0000313" key="1">
    <source>
        <dbReference type="EMBL" id="EGV34539.1"/>
    </source>
</evidence>
<reference evidence="1 2" key="1">
    <citation type="submission" date="2011-07" db="EMBL/GenBank/DDBJ databases">
        <title>The Genome Sequence of Prevotella oulorum F0390.</title>
        <authorList>
            <consortium name="The Broad Institute Genome Sequencing Platform"/>
            <consortium name="The Broad Institute Genome Sequencing Center for Infectious Disease"/>
            <person name="Earl A."/>
            <person name="Ward D."/>
            <person name="Feldgarden M."/>
            <person name="Gevers D."/>
            <person name="Izard J."/>
            <person name="Ganesan A."/>
            <person name="Baranova O.V."/>
            <person name="Blanton J.M."/>
            <person name="Tanner A.C."/>
            <person name="Dewhirst F.E."/>
            <person name="Young S.K."/>
            <person name="Zeng Q."/>
            <person name="Gargeya S."/>
            <person name="Fitzgerald M."/>
            <person name="Haas B."/>
            <person name="Abouelleil A."/>
            <person name="Alvarado L."/>
            <person name="Arachchi H.M."/>
            <person name="Berlin A."/>
            <person name="Brown A."/>
            <person name="Chapman S.B."/>
            <person name="Chen Z."/>
            <person name="Dunbar C."/>
            <person name="Freedman E."/>
            <person name="Gearin G."/>
            <person name="Gellesch M."/>
            <person name="Goldberg J."/>
            <person name="Griggs A."/>
            <person name="Gujja S."/>
            <person name="Heiman D."/>
            <person name="Howarth C."/>
            <person name="Larson L."/>
            <person name="Lui A."/>
            <person name="MacDonald P.J.P."/>
            <person name="Mehta T."/>
            <person name="Montmayeur A."/>
            <person name="Murphy C."/>
            <person name="Neiman D."/>
            <person name="Pearson M."/>
            <person name="Priest M."/>
            <person name="Roberts A."/>
            <person name="Saif S."/>
            <person name="Shea T."/>
            <person name="Shenoy N."/>
            <person name="Sisk P."/>
            <person name="Stolte C."/>
            <person name="Sykes S."/>
            <person name="Wortman J."/>
            <person name="Nusbaum C."/>
            <person name="Birren B."/>
        </authorList>
    </citation>
    <scope>NUCLEOTIDE SEQUENCE [LARGE SCALE GENOMIC DNA]</scope>
    <source>
        <strain evidence="1 2">F0390</strain>
    </source>
</reference>
<dbReference type="AlphaFoldDB" id="G1W8V1"/>
<evidence type="ECO:0000313" key="2">
    <source>
        <dbReference type="Proteomes" id="UP000005141"/>
    </source>
</evidence>
<dbReference type="HOGENOM" id="CLU_2424490_0_0_10"/>